<evidence type="ECO:0000313" key="2">
    <source>
        <dbReference type="EMBL" id="GBL94234.1"/>
    </source>
</evidence>
<gene>
    <name evidence="2" type="ORF">AVEN_16767_1</name>
</gene>
<protein>
    <submittedName>
        <fullName evidence="2">Uncharacterized protein</fullName>
    </submittedName>
</protein>
<comment type="caution">
    <text evidence="2">The sequence shown here is derived from an EMBL/GenBank/DDBJ whole genome shotgun (WGS) entry which is preliminary data.</text>
</comment>
<keyword evidence="3" id="KW-1185">Reference proteome</keyword>
<evidence type="ECO:0000256" key="1">
    <source>
        <dbReference type="SAM" id="MobiDB-lite"/>
    </source>
</evidence>
<dbReference type="Proteomes" id="UP000499080">
    <property type="component" value="Unassembled WGS sequence"/>
</dbReference>
<feature type="compositionally biased region" description="Basic and acidic residues" evidence="1">
    <location>
        <begin position="47"/>
        <end position="57"/>
    </location>
</feature>
<dbReference type="EMBL" id="BGPR01000101">
    <property type="protein sequence ID" value="GBL94234.1"/>
    <property type="molecule type" value="Genomic_DNA"/>
</dbReference>
<evidence type="ECO:0000313" key="3">
    <source>
        <dbReference type="Proteomes" id="UP000499080"/>
    </source>
</evidence>
<proteinExistence type="predicted"/>
<reference evidence="2 3" key="1">
    <citation type="journal article" date="2019" name="Sci. Rep.">
        <title>Orb-weaving spider Araneus ventricosus genome elucidates the spidroin gene catalogue.</title>
        <authorList>
            <person name="Kono N."/>
            <person name="Nakamura H."/>
            <person name="Ohtoshi R."/>
            <person name="Moran D.A.P."/>
            <person name="Shinohara A."/>
            <person name="Yoshida Y."/>
            <person name="Fujiwara M."/>
            <person name="Mori M."/>
            <person name="Tomita M."/>
            <person name="Arakawa K."/>
        </authorList>
    </citation>
    <scope>NUCLEOTIDE SEQUENCE [LARGE SCALE GENOMIC DNA]</scope>
</reference>
<sequence length="142" mass="16015">MKHFNKPDFPLYLEESDVLSHKESDTEKKGRKISAEEPSSSESDTLSNKESDKEKNGRNISAEEPSFASKDQNRYVMNRMMICNDAWIIYSVKEMLNTRAGHSLCSTDVIHLEDPEANLQLLSPGASFCYVVLPVQVAQTSK</sequence>
<feature type="compositionally biased region" description="Basic and acidic residues" evidence="1">
    <location>
        <begin position="18"/>
        <end position="28"/>
    </location>
</feature>
<dbReference type="AlphaFoldDB" id="A0A4Y2BSU0"/>
<organism evidence="2 3">
    <name type="scientific">Araneus ventricosus</name>
    <name type="common">Orbweaver spider</name>
    <name type="synonym">Epeira ventricosa</name>
    <dbReference type="NCBI Taxonomy" id="182803"/>
    <lineage>
        <taxon>Eukaryota</taxon>
        <taxon>Metazoa</taxon>
        <taxon>Ecdysozoa</taxon>
        <taxon>Arthropoda</taxon>
        <taxon>Chelicerata</taxon>
        <taxon>Arachnida</taxon>
        <taxon>Araneae</taxon>
        <taxon>Araneomorphae</taxon>
        <taxon>Entelegynae</taxon>
        <taxon>Araneoidea</taxon>
        <taxon>Araneidae</taxon>
        <taxon>Araneus</taxon>
    </lineage>
</organism>
<feature type="compositionally biased region" description="Polar residues" evidence="1">
    <location>
        <begin position="37"/>
        <end position="46"/>
    </location>
</feature>
<accession>A0A4Y2BSU0</accession>
<name>A0A4Y2BSU0_ARAVE</name>
<feature type="region of interest" description="Disordered" evidence="1">
    <location>
        <begin position="15"/>
        <end position="69"/>
    </location>
</feature>